<dbReference type="Gene3D" id="1.20.1070.10">
    <property type="entry name" value="Rhodopsin 7-helix transmembrane proteins"/>
    <property type="match status" value="1"/>
</dbReference>
<dbReference type="Proteomes" id="UP001201812">
    <property type="component" value="Unassembled WGS sequence"/>
</dbReference>
<dbReference type="InterPro" id="IPR017452">
    <property type="entry name" value="GPCR_Rhodpsn_7TM"/>
</dbReference>
<feature type="transmembrane region" description="Helical" evidence="8">
    <location>
        <begin position="6"/>
        <end position="36"/>
    </location>
</feature>
<dbReference type="CDD" id="cd00637">
    <property type="entry name" value="7tm_classA_rhodopsin-like"/>
    <property type="match status" value="1"/>
</dbReference>
<feature type="transmembrane region" description="Helical" evidence="8">
    <location>
        <begin position="48"/>
        <end position="71"/>
    </location>
</feature>
<organism evidence="10 11">
    <name type="scientific">Ditylenchus destructor</name>
    <dbReference type="NCBI Taxonomy" id="166010"/>
    <lineage>
        <taxon>Eukaryota</taxon>
        <taxon>Metazoa</taxon>
        <taxon>Ecdysozoa</taxon>
        <taxon>Nematoda</taxon>
        <taxon>Chromadorea</taxon>
        <taxon>Rhabditida</taxon>
        <taxon>Tylenchina</taxon>
        <taxon>Tylenchomorpha</taxon>
        <taxon>Sphaerularioidea</taxon>
        <taxon>Anguinidae</taxon>
        <taxon>Anguininae</taxon>
        <taxon>Ditylenchus</taxon>
    </lineage>
</organism>
<dbReference type="Pfam" id="PF00001">
    <property type="entry name" value="7tm_1"/>
    <property type="match status" value="1"/>
</dbReference>
<keyword evidence="5 8" id="KW-0472">Membrane</keyword>
<dbReference type="InterPro" id="IPR000276">
    <property type="entry name" value="GPCR_Rhodpsn"/>
</dbReference>
<keyword evidence="7" id="KW-0807">Transducer</keyword>
<feature type="domain" description="G-protein coupled receptors family 1 profile" evidence="9">
    <location>
        <begin position="26"/>
        <end position="308"/>
    </location>
</feature>
<feature type="transmembrane region" description="Helical" evidence="8">
    <location>
        <begin position="252"/>
        <end position="279"/>
    </location>
</feature>
<proteinExistence type="predicted"/>
<dbReference type="GO" id="GO:0005886">
    <property type="term" value="C:plasma membrane"/>
    <property type="evidence" value="ECO:0007669"/>
    <property type="project" value="TreeGrafter"/>
</dbReference>
<feature type="transmembrane region" description="Helical" evidence="8">
    <location>
        <begin position="291"/>
        <end position="311"/>
    </location>
</feature>
<evidence type="ECO:0000256" key="5">
    <source>
        <dbReference type="ARBA" id="ARBA00023136"/>
    </source>
</evidence>
<feature type="transmembrane region" description="Helical" evidence="8">
    <location>
        <begin position="193"/>
        <end position="217"/>
    </location>
</feature>
<evidence type="ECO:0000313" key="11">
    <source>
        <dbReference type="Proteomes" id="UP001201812"/>
    </source>
</evidence>
<evidence type="ECO:0000256" key="6">
    <source>
        <dbReference type="ARBA" id="ARBA00023170"/>
    </source>
</evidence>
<dbReference type="PRINTS" id="PR00237">
    <property type="entry name" value="GPCRRHODOPSN"/>
</dbReference>
<protein>
    <submittedName>
        <fullName evidence="10">7 transmembrane receptor (Rhodopsin family) domain-containing protein</fullName>
    </submittedName>
</protein>
<evidence type="ECO:0000256" key="8">
    <source>
        <dbReference type="SAM" id="Phobius"/>
    </source>
</evidence>
<evidence type="ECO:0000313" key="10">
    <source>
        <dbReference type="EMBL" id="KAI1703222.1"/>
    </source>
</evidence>
<keyword evidence="3 8" id="KW-1133">Transmembrane helix</keyword>
<dbReference type="AlphaFoldDB" id="A0AAD4R1D6"/>
<evidence type="ECO:0000256" key="4">
    <source>
        <dbReference type="ARBA" id="ARBA00023040"/>
    </source>
</evidence>
<dbReference type="GO" id="GO:0004930">
    <property type="term" value="F:G protein-coupled receptor activity"/>
    <property type="evidence" value="ECO:0007669"/>
    <property type="project" value="UniProtKB-KW"/>
</dbReference>
<dbReference type="SUPFAM" id="SSF81321">
    <property type="entry name" value="Family A G protein-coupled receptor-like"/>
    <property type="match status" value="1"/>
</dbReference>
<dbReference type="PROSITE" id="PS50262">
    <property type="entry name" value="G_PROTEIN_RECEP_F1_2"/>
    <property type="match status" value="1"/>
</dbReference>
<evidence type="ECO:0000256" key="7">
    <source>
        <dbReference type="ARBA" id="ARBA00023224"/>
    </source>
</evidence>
<sequence>MNTFAIIFEVISVALFGIVSFIGINANMVILIAILGDRKMRNSRTNMLLLNLAVADVLYLIAISVWGMISFYAARLNVNLCPYLSWIDSALLLASIETYTAISLERYIAIIHPMKVKHLCSKRNIFLAMALIWITALLLESPAIFQYQYLPTNNFQYMQSFWHSLDGMQNQSYCGNIYYGTDTMMWHRIAEALFTYFIPICISAVMYYKVFHVLWSVNPLFLRSRRAQPTSNSTSNATAEAMKAALNARRSVVKMLIICVIVFFVCYTPMLLLFVFVGILDWPVLYVELGLTLQTLVIFVSAFNPFLYTIFSNSFRERVREVVPRLFEWHENLTSTSEVTRRDTETTSA</sequence>
<dbReference type="PANTHER" id="PTHR45695:SF15">
    <property type="entry name" value="OPSIN RH2"/>
    <property type="match status" value="1"/>
</dbReference>
<keyword evidence="11" id="KW-1185">Reference proteome</keyword>
<feature type="transmembrane region" description="Helical" evidence="8">
    <location>
        <begin position="125"/>
        <end position="145"/>
    </location>
</feature>
<keyword evidence="4" id="KW-0297">G-protein coupled receptor</keyword>
<comment type="caution">
    <text evidence="10">The sequence shown here is derived from an EMBL/GenBank/DDBJ whole genome shotgun (WGS) entry which is preliminary data.</text>
</comment>
<reference evidence="10" key="1">
    <citation type="submission" date="2022-01" db="EMBL/GenBank/DDBJ databases">
        <title>Genome Sequence Resource for Two Populations of Ditylenchus destructor, the Migratory Endoparasitic Phytonematode.</title>
        <authorList>
            <person name="Zhang H."/>
            <person name="Lin R."/>
            <person name="Xie B."/>
        </authorList>
    </citation>
    <scope>NUCLEOTIDE SEQUENCE</scope>
    <source>
        <strain evidence="10">BazhouSP</strain>
    </source>
</reference>
<accession>A0AAD4R1D6</accession>
<evidence type="ECO:0000256" key="1">
    <source>
        <dbReference type="ARBA" id="ARBA00004141"/>
    </source>
</evidence>
<dbReference type="PANTHER" id="PTHR45695">
    <property type="entry name" value="LEUCOKININ RECEPTOR-RELATED"/>
    <property type="match status" value="1"/>
</dbReference>
<evidence type="ECO:0000256" key="3">
    <source>
        <dbReference type="ARBA" id="ARBA00022989"/>
    </source>
</evidence>
<keyword evidence="2 8" id="KW-0812">Transmembrane</keyword>
<name>A0AAD4R1D6_9BILA</name>
<comment type="subcellular location">
    <subcellularLocation>
        <location evidence="1">Membrane</location>
        <topology evidence="1">Multi-pass membrane protein</topology>
    </subcellularLocation>
</comment>
<keyword evidence="6 10" id="KW-0675">Receptor</keyword>
<evidence type="ECO:0000256" key="2">
    <source>
        <dbReference type="ARBA" id="ARBA00022692"/>
    </source>
</evidence>
<evidence type="ECO:0000259" key="9">
    <source>
        <dbReference type="PROSITE" id="PS50262"/>
    </source>
</evidence>
<feature type="transmembrane region" description="Helical" evidence="8">
    <location>
        <begin position="83"/>
        <end position="104"/>
    </location>
</feature>
<gene>
    <name evidence="10" type="ORF">DdX_15055</name>
</gene>
<dbReference type="EMBL" id="JAKKPZ010000086">
    <property type="protein sequence ID" value="KAI1703222.1"/>
    <property type="molecule type" value="Genomic_DNA"/>
</dbReference>